<keyword evidence="3 7" id="KW-1003">Cell membrane</keyword>
<feature type="transmembrane region" description="Helical" evidence="7">
    <location>
        <begin position="119"/>
        <end position="142"/>
    </location>
</feature>
<evidence type="ECO:0000256" key="5">
    <source>
        <dbReference type="ARBA" id="ARBA00022989"/>
    </source>
</evidence>
<proteinExistence type="inferred from homology"/>
<name>A0A7U4DPS5_DESPD</name>
<evidence type="ECO:0000256" key="2">
    <source>
        <dbReference type="ARBA" id="ARBA00008835"/>
    </source>
</evidence>
<evidence type="ECO:0000256" key="3">
    <source>
        <dbReference type="ARBA" id="ARBA00022475"/>
    </source>
</evidence>
<accession>A0A7U4DPS5</accession>
<dbReference type="PANTHER" id="PTHR30161:SF1">
    <property type="entry name" value="FLAGELLAR BIOSYNTHESIS PROTEIN FLHA-RELATED"/>
    <property type="match status" value="1"/>
</dbReference>
<keyword evidence="7" id="KW-0813">Transport</keyword>
<feature type="transmembrane region" description="Helical" evidence="7">
    <location>
        <begin position="21"/>
        <end position="39"/>
    </location>
</feature>
<keyword evidence="8" id="KW-0282">Flagellum</keyword>
<dbReference type="Proteomes" id="UP000006365">
    <property type="component" value="Chromosome"/>
</dbReference>
<comment type="subcellular location">
    <subcellularLocation>
        <location evidence="1 7">Cell membrane</location>
        <topology evidence="1 7">Multi-pass membrane protein</topology>
    </subcellularLocation>
</comment>
<dbReference type="Gene3D" id="1.10.8.540">
    <property type="entry name" value="FHIPEP family, domain 3"/>
    <property type="match status" value="1"/>
</dbReference>
<comment type="function">
    <text evidence="7">Required for formation of the rod structure of the flagellar apparatus. Together with FliI and FliH, may constitute the export apparatus of flagellin.</text>
</comment>
<evidence type="ECO:0000313" key="9">
    <source>
        <dbReference type="Proteomes" id="UP000006365"/>
    </source>
</evidence>
<dbReference type="InterPro" id="IPR025505">
    <property type="entry name" value="FHIPEP_CS"/>
</dbReference>
<keyword evidence="7" id="KW-0653">Protein transport</keyword>
<sequence>MEATGAQTLLSRVRIKELLQRSDILASLGLFGILMLMIIPLPPMLLDLCLSLNITIAILILIISLYTEKATEFSIFPSVLLITTLFRLSLNVASTRLILLHGNEGMDAAGSVIEAFGQFVVGGSYVVGLVIFVILVIINFIVITKGAGRIAEVAARFTLDAMPGKQMAIDADLNAGLIDENTARKRREEIANEANFHGAMDGASKFVRGDAIAGIIITLINIGAGFIIGVLQKGMPLAEAAKNYTILTVGDGLVGQVPALIISTAAGMLVSRTAGREDFGTELKTQFTRYAKALWVVAAILLIFALIPGLPFIPFLLIAAGLAYTAYRIDQAEKARQLEEAVAERPQPVVKPDQDYEKMLNVDLIELEVGYGLIPFVDAAQDGELLSRIQSIRKQFALTTGFIVPPVHIKDNLQLNPNQYTLNLKGVTIATAEMMPGYFMAMDPGLVTETIKGLPTTEPAFDLPAIWITEDKRERAQIAGYTVVDCVTVMATHISEVIKKHAHELLGRQETQTLIDNLAKSYPKLVEELVPHVLNLGIIMRVLQNLLREGVSIRDLRSILETMADYAPMTQDTDILTEYVRHALSRSISMAHTQNDGVMPVITMDRKVEETVQAAVQHRERGSYLALDPKTAQKILDSINTLITSMAGGPQPVLLVLPQIRPHVRRLTERYFPNLAVLSHNEISSQIRIQSIGTVTIDAS</sequence>
<feature type="transmembrane region" description="Helical" evidence="7">
    <location>
        <begin position="45"/>
        <end position="67"/>
    </location>
</feature>
<keyword evidence="8" id="KW-0969">Cilium</keyword>
<dbReference type="EMBL" id="CP002364">
    <property type="protein sequence ID" value="ADW18384.1"/>
    <property type="molecule type" value="Genomic_DNA"/>
</dbReference>
<feature type="transmembrane region" description="Helical" evidence="7">
    <location>
        <begin position="252"/>
        <end position="272"/>
    </location>
</feature>
<protein>
    <recommendedName>
        <fullName evidence="7">Flagellar biosynthesis protein FlhA</fullName>
    </recommendedName>
</protein>
<dbReference type="AlphaFoldDB" id="A0A7U4DPS5"/>
<keyword evidence="4 7" id="KW-0812">Transmembrane</keyword>
<evidence type="ECO:0000256" key="1">
    <source>
        <dbReference type="ARBA" id="ARBA00004651"/>
    </source>
</evidence>
<organism evidence="8 9">
    <name type="scientific">Desulfobulbus propionicus (strain ATCC 33891 / DSM 2032 / VKM B-1956 / 1pr3)</name>
    <dbReference type="NCBI Taxonomy" id="577650"/>
    <lineage>
        <taxon>Bacteria</taxon>
        <taxon>Pseudomonadati</taxon>
        <taxon>Thermodesulfobacteriota</taxon>
        <taxon>Desulfobulbia</taxon>
        <taxon>Desulfobulbales</taxon>
        <taxon>Desulfobulbaceae</taxon>
        <taxon>Desulfobulbus</taxon>
    </lineage>
</organism>
<dbReference type="GO" id="GO:0005886">
    <property type="term" value="C:plasma membrane"/>
    <property type="evidence" value="ECO:0007669"/>
    <property type="project" value="UniProtKB-SubCell"/>
</dbReference>
<keyword evidence="8" id="KW-0966">Cell projection</keyword>
<dbReference type="PROSITE" id="PS00994">
    <property type="entry name" value="FHIPEP"/>
    <property type="match status" value="1"/>
</dbReference>
<dbReference type="PIRSF" id="PIRSF005419">
    <property type="entry name" value="FlhA"/>
    <property type="match status" value="1"/>
</dbReference>
<dbReference type="NCBIfam" id="TIGR01398">
    <property type="entry name" value="FlhA"/>
    <property type="match status" value="1"/>
</dbReference>
<dbReference type="PRINTS" id="PR00949">
    <property type="entry name" value="TYPE3IMAPROT"/>
</dbReference>
<comment type="similarity">
    <text evidence="2 7">Belongs to the FHIPEP (flagella/HR/invasion proteins export pore) family.</text>
</comment>
<dbReference type="Gene3D" id="3.40.50.12790">
    <property type="entry name" value="FHIPEP family, domain 4"/>
    <property type="match status" value="1"/>
</dbReference>
<dbReference type="Pfam" id="PF00771">
    <property type="entry name" value="FHIPEP"/>
    <property type="match status" value="1"/>
</dbReference>
<dbReference type="InterPro" id="IPR042194">
    <property type="entry name" value="FHIPEP_1"/>
</dbReference>
<dbReference type="InterPro" id="IPR042193">
    <property type="entry name" value="FHIPEP_3"/>
</dbReference>
<dbReference type="GO" id="GO:0009306">
    <property type="term" value="P:protein secretion"/>
    <property type="evidence" value="ECO:0007669"/>
    <property type="project" value="InterPro"/>
</dbReference>
<evidence type="ECO:0000313" key="8">
    <source>
        <dbReference type="EMBL" id="ADW18384.1"/>
    </source>
</evidence>
<reference evidence="8 9" key="1">
    <citation type="journal article" date="2011" name="Stand. Genomic Sci.">
        <title>Complete genome sequence of Desulfobulbus propionicus type strain (1pr3).</title>
        <authorList>
            <person name="Pagani I."/>
            <person name="Lapidus A."/>
            <person name="Nolan M."/>
            <person name="Lucas S."/>
            <person name="Hammon N."/>
            <person name="Deshpande S."/>
            <person name="Cheng J.F."/>
            <person name="Chertkov O."/>
            <person name="Davenport K."/>
            <person name="Tapia R."/>
            <person name="Han C."/>
            <person name="Goodwin L."/>
            <person name="Pitluck S."/>
            <person name="Liolios K."/>
            <person name="Mavromatis K."/>
            <person name="Ivanova N."/>
            <person name="Mikhailova N."/>
            <person name="Pati A."/>
            <person name="Chen A."/>
            <person name="Palaniappan K."/>
            <person name="Land M."/>
            <person name="Hauser L."/>
            <person name="Chang Y.J."/>
            <person name="Jeffries C.D."/>
            <person name="Detter J.C."/>
            <person name="Brambilla E."/>
            <person name="Kannan K.P."/>
            <person name="Djao O.D."/>
            <person name="Rohde M."/>
            <person name="Pukall R."/>
            <person name="Spring S."/>
            <person name="Goker M."/>
            <person name="Sikorski J."/>
            <person name="Woyke T."/>
            <person name="Bristow J."/>
            <person name="Eisen J.A."/>
            <person name="Markowitz V."/>
            <person name="Hugenholtz P."/>
            <person name="Kyrpides N.C."/>
            <person name="Klenk H.P."/>
        </authorList>
    </citation>
    <scope>NUCLEOTIDE SEQUENCE [LARGE SCALE GENOMIC DNA]</scope>
    <source>
        <strain evidence="9">ATCC 33891 / DSM 2032 / 1pr3</strain>
    </source>
</reference>
<keyword evidence="7" id="KW-1006">Bacterial flagellum protein export</keyword>
<evidence type="ECO:0000256" key="4">
    <source>
        <dbReference type="ARBA" id="ARBA00022692"/>
    </source>
</evidence>
<keyword evidence="6 7" id="KW-0472">Membrane</keyword>
<dbReference type="Gene3D" id="3.40.30.60">
    <property type="entry name" value="FHIPEP family, domain 1"/>
    <property type="match status" value="1"/>
</dbReference>
<dbReference type="GO" id="GO:0044780">
    <property type="term" value="P:bacterial-type flagellum assembly"/>
    <property type="evidence" value="ECO:0007669"/>
    <property type="project" value="InterPro"/>
</dbReference>
<dbReference type="InterPro" id="IPR001712">
    <property type="entry name" value="T3SS_FHIPEP"/>
</dbReference>
<dbReference type="RefSeq" id="WP_015724922.1">
    <property type="nucleotide sequence ID" value="NC_014972.1"/>
</dbReference>
<dbReference type="InterPro" id="IPR006301">
    <property type="entry name" value="FlhA"/>
</dbReference>
<dbReference type="InterPro" id="IPR042196">
    <property type="entry name" value="FHIPEP_4"/>
</dbReference>
<evidence type="ECO:0000256" key="7">
    <source>
        <dbReference type="RuleBase" id="RU364093"/>
    </source>
</evidence>
<dbReference type="PANTHER" id="PTHR30161">
    <property type="entry name" value="FLAGELLAR EXPORT PROTEIN, MEMBRANE FLHA SUBUNIT-RELATED"/>
    <property type="match status" value="1"/>
</dbReference>
<feature type="transmembrane region" description="Helical" evidence="7">
    <location>
        <begin position="211"/>
        <end position="232"/>
    </location>
</feature>
<dbReference type="KEGG" id="dpr:Despr_2240"/>
<keyword evidence="7" id="KW-1005">Bacterial flagellum biogenesis</keyword>
<keyword evidence="5 7" id="KW-1133">Transmembrane helix</keyword>
<evidence type="ECO:0000256" key="6">
    <source>
        <dbReference type="ARBA" id="ARBA00023136"/>
    </source>
</evidence>
<feature type="transmembrane region" description="Helical" evidence="7">
    <location>
        <begin position="293"/>
        <end position="324"/>
    </location>
</feature>
<feature type="transmembrane region" description="Helical" evidence="7">
    <location>
        <begin position="79"/>
        <end position="99"/>
    </location>
</feature>
<gene>
    <name evidence="7" type="primary">flhA</name>
    <name evidence="8" type="ordered locus">Despr_2240</name>
</gene>
<keyword evidence="9" id="KW-1185">Reference proteome</keyword>